<gene>
    <name evidence="1" type="ORF">J2S08_001102</name>
</gene>
<sequence length="720" mass="83484">MDRPNELMKLYTNRLVNMLMDKDNAEIINLMHQLQLIGSPSQSEVHSSVDLDVEKQTMIGIWEQKSDSENKTFVRSPKKYLDWNFWSNISQIEPKRAKKRIVLLGESVARGYFYDPIYNPSIELETILKRYLDAGSVEVLDLARTDLNMEQLLELLKSVPLVEPDALVIFSGNNWLPFDFWEKPNSEAYLEAAVRLKEAGISGLKAYFENEIKQKVKQLFRSASEIYEKLEIPVVFIVPEFNLSDWKDPCMSALWLLDGGNKEWIEGVEKALKLYAEGEWDQVIEIAKHLVSLDHGTCGTALYLLSKCYSHKGLDKKARYYAERARDSVIVYPKVNTPRVLSVIQKTMYEEATRYKNITLVDLPSIFSEFLKGALPGRELFMDYCHLTARGIKLTMQHTAAYLLPLLGYQKVVNDETFSNMNVIKDTYVEGEAHFLAAMHNAHWGQDYEIIFYHCHEAIKKAPEIAETMMLYLELQDKRVPVWMRKALEKIIKNISPSRQRYLMNNTSIFQDKLLFDAIKKALGEINSNVPEHYELNWNKIHSVNDQNINLLDRYYSIRSISHPESNWNLESLADHVKRKGFYQAFTRTSSFCFIAEKNTSVTFHFTCRLLDSGDLHKKIRLQCNGIEMMNEVVHDVWTDFVLKIDESYINEGINELHVIWPNIEDKGQHFIEEAVRDLEFGLYPELLPVFGEIHQLTVTTQFKERGQLVEDAALIMLKG</sequence>
<protein>
    <submittedName>
        <fullName evidence="1">Tetratricopeptide (TPR) repeat protein</fullName>
    </submittedName>
</protein>
<keyword evidence="2" id="KW-1185">Reference proteome</keyword>
<accession>A0ABT9WPR5</accession>
<dbReference type="RefSeq" id="WP_307227444.1">
    <property type="nucleotide sequence ID" value="NZ_JAUSTT010000005.1"/>
</dbReference>
<dbReference type="EMBL" id="JAUSTT010000005">
    <property type="protein sequence ID" value="MDQ0175268.1"/>
    <property type="molecule type" value="Genomic_DNA"/>
</dbReference>
<organism evidence="1 2">
    <name type="scientific">Bacillus chungangensis</name>
    <dbReference type="NCBI Taxonomy" id="587633"/>
    <lineage>
        <taxon>Bacteria</taxon>
        <taxon>Bacillati</taxon>
        <taxon>Bacillota</taxon>
        <taxon>Bacilli</taxon>
        <taxon>Bacillales</taxon>
        <taxon>Bacillaceae</taxon>
        <taxon>Bacillus</taxon>
    </lineage>
</organism>
<comment type="caution">
    <text evidence="1">The sequence shown here is derived from an EMBL/GenBank/DDBJ whole genome shotgun (WGS) entry which is preliminary data.</text>
</comment>
<dbReference type="SUPFAM" id="SSF52266">
    <property type="entry name" value="SGNH hydrolase"/>
    <property type="match status" value="1"/>
</dbReference>
<dbReference type="Proteomes" id="UP001223586">
    <property type="component" value="Unassembled WGS sequence"/>
</dbReference>
<evidence type="ECO:0000313" key="2">
    <source>
        <dbReference type="Proteomes" id="UP001223586"/>
    </source>
</evidence>
<name>A0ABT9WPR5_9BACI</name>
<dbReference type="Gene3D" id="3.40.50.1110">
    <property type="entry name" value="SGNH hydrolase"/>
    <property type="match status" value="1"/>
</dbReference>
<reference evidence="1 2" key="1">
    <citation type="submission" date="2023-07" db="EMBL/GenBank/DDBJ databases">
        <title>Genomic Encyclopedia of Type Strains, Phase IV (KMG-IV): sequencing the most valuable type-strain genomes for metagenomic binning, comparative biology and taxonomic classification.</title>
        <authorList>
            <person name="Goeker M."/>
        </authorList>
    </citation>
    <scope>NUCLEOTIDE SEQUENCE [LARGE SCALE GENOMIC DNA]</scope>
    <source>
        <strain evidence="1 2">DSM 23837</strain>
    </source>
</reference>
<proteinExistence type="predicted"/>
<evidence type="ECO:0000313" key="1">
    <source>
        <dbReference type="EMBL" id="MDQ0175268.1"/>
    </source>
</evidence>
<dbReference type="InterPro" id="IPR036514">
    <property type="entry name" value="SGNH_hydro_sf"/>
</dbReference>